<dbReference type="EMBL" id="JAEPRB010000016">
    <property type="protein sequence ID" value="KAG2226511.1"/>
    <property type="molecule type" value="Genomic_DNA"/>
</dbReference>
<evidence type="ECO:0000256" key="6">
    <source>
        <dbReference type="SAM" id="MobiDB-lite"/>
    </source>
</evidence>
<dbReference type="AlphaFoldDB" id="A0A8H7SC99"/>
<reference evidence="7 8" key="1">
    <citation type="submission" date="2020-12" db="EMBL/GenBank/DDBJ databases">
        <title>Metabolic potential, ecology and presence of endohyphal bacteria is reflected in genomic diversity of Mucoromycotina.</title>
        <authorList>
            <person name="Muszewska A."/>
            <person name="Okrasinska A."/>
            <person name="Steczkiewicz K."/>
            <person name="Drgas O."/>
            <person name="Orlowska M."/>
            <person name="Perlinska-Lenart U."/>
            <person name="Aleksandrzak-Piekarczyk T."/>
            <person name="Szatraj K."/>
            <person name="Zielenkiewicz U."/>
            <person name="Pilsyk S."/>
            <person name="Malc E."/>
            <person name="Mieczkowski P."/>
            <person name="Kruszewska J.S."/>
            <person name="Biernat P."/>
            <person name="Pawlowska J."/>
        </authorList>
    </citation>
    <scope>NUCLEOTIDE SEQUENCE [LARGE SCALE GENOMIC DNA]</scope>
    <source>
        <strain evidence="7 8">CBS 142.35</strain>
    </source>
</reference>
<comment type="caution">
    <text evidence="7">The sequence shown here is derived from an EMBL/GenBank/DDBJ whole genome shotgun (WGS) entry which is preliminary data.</text>
</comment>
<keyword evidence="8" id="KW-1185">Reference proteome</keyword>
<feature type="transmembrane region" description="Helical" evidence="5">
    <location>
        <begin position="161"/>
        <end position="182"/>
    </location>
</feature>
<feature type="transmembrane region" description="Helical" evidence="5">
    <location>
        <begin position="188"/>
        <end position="208"/>
    </location>
</feature>
<feature type="region of interest" description="Disordered" evidence="6">
    <location>
        <begin position="1"/>
        <end position="81"/>
    </location>
</feature>
<evidence type="ECO:0000313" key="8">
    <source>
        <dbReference type="Proteomes" id="UP000646827"/>
    </source>
</evidence>
<feature type="compositionally biased region" description="Pro residues" evidence="6">
    <location>
        <begin position="13"/>
        <end position="38"/>
    </location>
</feature>
<comment type="subcellular location">
    <subcellularLocation>
        <location evidence="1">Membrane</location>
        <topology evidence="1">Multi-pass membrane protein</topology>
    </subcellularLocation>
</comment>
<name>A0A8H7SC99_9FUNG</name>
<feature type="transmembrane region" description="Helical" evidence="5">
    <location>
        <begin position="220"/>
        <end position="238"/>
    </location>
</feature>
<feature type="compositionally biased region" description="Low complexity" evidence="6">
    <location>
        <begin position="39"/>
        <end position="54"/>
    </location>
</feature>
<dbReference type="Proteomes" id="UP000646827">
    <property type="component" value="Unassembled WGS sequence"/>
</dbReference>
<keyword evidence="3 5" id="KW-1133">Transmembrane helix</keyword>
<proteinExistence type="inferred from homology"/>
<feature type="transmembrane region" description="Helical" evidence="5">
    <location>
        <begin position="244"/>
        <end position="262"/>
    </location>
</feature>
<organism evidence="7 8">
    <name type="scientific">Circinella minor</name>
    <dbReference type="NCBI Taxonomy" id="1195481"/>
    <lineage>
        <taxon>Eukaryota</taxon>
        <taxon>Fungi</taxon>
        <taxon>Fungi incertae sedis</taxon>
        <taxon>Mucoromycota</taxon>
        <taxon>Mucoromycotina</taxon>
        <taxon>Mucoromycetes</taxon>
        <taxon>Mucorales</taxon>
        <taxon>Lichtheimiaceae</taxon>
        <taxon>Circinella</taxon>
    </lineage>
</organism>
<keyword evidence="2 5" id="KW-0812">Transmembrane</keyword>
<dbReference type="Pfam" id="PF01027">
    <property type="entry name" value="Bax1-I"/>
    <property type="match status" value="1"/>
</dbReference>
<evidence type="ECO:0000256" key="3">
    <source>
        <dbReference type="ARBA" id="ARBA00022989"/>
    </source>
</evidence>
<feature type="transmembrane region" description="Helical" evidence="5">
    <location>
        <begin position="135"/>
        <end position="154"/>
    </location>
</feature>
<evidence type="ECO:0000256" key="4">
    <source>
        <dbReference type="ARBA" id="ARBA00023136"/>
    </source>
</evidence>
<feature type="transmembrane region" description="Helical" evidence="5">
    <location>
        <begin position="103"/>
        <end position="123"/>
    </location>
</feature>
<evidence type="ECO:0000313" key="7">
    <source>
        <dbReference type="EMBL" id="KAG2226511.1"/>
    </source>
</evidence>
<accession>A0A8H7SC99</accession>
<dbReference type="PANTHER" id="PTHR23291:SF50">
    <property type="entry name" value="PROTEIN LIFEGUARD 4"/>
    <property type="match status" value="1"/>
</dbReference>
<evidence type="ECO:0000256" key="1">
    <source>
        <dbReference type="ARBA" id="ARBA00004141"/>
    </source>
</evidence>
<protein>
    <submittedName>
        <fullName evidence="7">Uncharacterized protein</fullName>
    </submittedName>
</protein>
<gene>
    <name evidence="7" type="ORF">INT45_014255</name>
</gene>
<dbReference type="GO" id="GO:0016020">
    <property type="term" value="C:membrane"/>
    <property type="evidence" value="ECO:0007669"/>
    <property type="project" value="UniProtKB-SubCell"/>
</dbReference>
<evidence type="ECO:0000256" key="5">
    <source>
        <dbReference type="RuleBase" id="RU004379"/>
    </source>
</evidence>
<comment type="similarity">
    <text evidence="5">Belongs to the BI1 family.</text>
</comment>
<dbReference type="OrthoDB" id="7933078at2759"/>
<evidence type="ECO:0000256" key="2">
    <source>
        <dbReference type="ARBA" id="ARBA00022692"/>
    </source>
</evidence>
<sequence>MSYGAQNQQQQQYPPPPQQYPPPNQPYYPPPDSPPPPLQQQQQQQHYQQQYQQYPAPPPGYEEEVRRPLFNGNHDDYDDNDDLYKETISNSPIEVRMQFVRKVYSILSVQILSTVIMSAIYMYNETVKQFVQTNIWVLYISMFGSLGVLFGLMWKARSTPLNYILLGIFTIMEGHLVGTVVTFYDQMIVLQALIITFGVFVGLTLFTLQSKWDFSGMGPFLFAGISMLFLVSLVQIFLPFSEGFQLALACAGVVIFSGYIVFDTYLIFNRYSAEDYIMASVSLYMDIINLFLRILQILSAMQRD</sequence>
<dbReference type="InterPro" id="IPR006214">
    <property type="entry name" value="Bax_inhibitor_1-related"/>
</dbReference>
<dbReference type="PANTHER" id="PTHR23291">
    <property type="entry name" value="BAX INHIBITOR-RELATED"/>
    <property type="match status" value="1"/>
</dbReference>
<keyword evidence="4 5" id="KW-0472">Membrane</keyword>